<gene>
    <name evidence="2" type="ORF">CEN92_101</name>
</gene>
<organism evidence="2 3">
    <name type="scientific">Candidatus Berkelbacteria bacterium Licking1014_96</name>
    <dbReference type="NCBI Taxonomy" id="2017149"/>
    <lineage>
        <taxon>Bacteria</taxon>
        <taxon>Candidatus Berkelbacteria</taxon>
    </lineage>
</organism>
<reference evidence="2 3" key="1">
    <citation type="submission" date="2017-07" db="EMBL/GenBank/DDBJ databases">
        <title>Mechanisms for carbon and nitrogen cycling indicate functional differentiation within the Candidate Phyla Radiation.</title>
        <authorList>
            <person name="Danczak R.E."/>
            <person name="Johnston M.D."/>
            <person name="Kenah C."/>
            <person name="Slattery M."/>
            <person name="Wrighton K.C."/>
            <person name="Wilkins M.J."/>
        </authorList>
    </citation>
    <scope>NUCLEOTIDE SEQUENCE [LARGE SCALE GENOMIC DNA]</scope>
    <source>
        <strain evidence="2">Licking1014_96</strain>
    </source>
</reference>
<dbReference type="SUPFAM" id="SSF158446">
    <property type="entry name" value="IVS-encoded protein-like"/>
    <property type="match status" value="1"/>
</dbReference>
<dbReference type="AlphaFoldDB" id="A0A554LH36"/>
<comment type="caution">
    <text evidence="2">The sequence shown here is derived from an EMBL/GenBank/DDBJ whole genome shotgun (WGS) entry which is preliminary data.</text>
</comment>
<accession>A0A554LH36</accession>
<dbReference type="CDD" id="cd16376">
    <property type="entry name" value="Avd_like"/>
    <property type="match status" value="1"/>
</dbReference>
<dbReference type="Proteomes" id="UP000318296">
    <property type="component" value="Unassembled WGS sequence"/>
</dbReference>
<dbReference type="InterPro" id="IPR036583">
    <property type="entry name" value="23S_rRNA_IVS_sf"/>
</dbReference>
<protein>
    <recommendedName>
        <fullName evidence="1">bAvd-like domain-containing protein</fullName>
    </recommendedName>
</protein>
<evidence type="ECO:0000313" key="2">
    <source>
        <dbReference type="EMBL" id="TSC92145.1"/>
    </source>
</evidence>
<evidence type="ECO:0000259" key="1">
    <source>
        <dbReference type="Pfam" id="PF22296"/>
    </source>
</evidence>
<dbReference type="InterPro" id="IPR055360">
    <property type="entry name" value="bAvd"/>
</dbReference>
<evidence type="ECO:0000313" key="3">
    <source>
        <dbReference type="Proteomes" id="UP000318296"/>
    </source>
</evidence>
<dbReference type="Gene3D" id="1.20.1440.60">
    <property type="entry name" value="23S rRNA-intervening sequence"/>
    <property type="match status" value="1"/>
</dbReference>
<sequence>MFKKDKYVLGEKLGRTTLDLMELLIMASYADKAEKNIFLNRANAKLELLKTLVRLAEEIKAINTKKYLLLQEKLQETGRMLGGWMRSLK</sequence>
<proteinExistence type="predicted"/>
<dbReference type="Pfam" id="PF22296">
    <property type="entry name" value="bAvd"/>
    <property type="match status" value="1"/>
</dbReference>
<dbReference type="EMBL" id="VMGH01000013">
    <property type="protein sequence ID" value="TSC92145.1"/>
    <property type="molecule type" value="Genomic_DNA"/>
</dbReference>
<feature type="domain" description="bAvd-like" evidence="1">
    <location>
        <begin position="3"/>
        <end position="87"/>
    </location>
</feature>
<name>A0A554LH36_9BACT</name>